<evidence type="ECO:0008006" key="2">
    <source>
        <dbReference type="Google" id="ProtNLM"/>
    </source>
</evidence>
<dbReference type="PROSITE" id="PS51257">
    <property type="entry name" value="PROKAR_LIPOPROTEIN"/>
    <property type="match status" value="1"/>
</dbReference>
<reference evidence="1" key="1">
    <citation type="submission" date="2016-10" db="EMBL/GenBank/DDBJ databases">
        <authorList>
            <person name="de Groot N.N."/>
        </authorList>
    </citation>
    <scope>NUCLEOTIDE SEQUENCE</scope>
</reference>
<dbReference type="AlphaFoldDB" id="A0A1W1DKI1"/>
<accession>A0A1W1DKI1</accession>
<organism evidence="1">
    <name type="scientific">hydrothermal vent metagenome</name>
    <dbReference type="NCBI Taxonomy" id="652676"/>
    <lineage>
        <taxon>unclassified sequences</taxon>
        <taxon>metagenomes</taxon>
        <taxon>ecological metagenomes</taxon>
    </lineage>
</organism>
<proteinExistence type="inferred from homology"/>
<dbReference type="Gene3D" id="3.30.160.150">
    <property type="entry name" value="Lipoprotein like domain"/>
    <property type="match status" value="1"/>
</dbReference>
<dbReference type="Pfam" id="PF04390">
    <property type="entry name" value="LptE"/>
    <property type="match status" value="1"/>
</dbReference>
<gene>
    <name evidence="1" type="ORF">MNB_SUP05-6-246</name>
</gene>
<dbReference type="HAMAP" id="MF_01186">
    <property type="entry name" value="LPS_assembly_LptE"/>
    <property type="match status" value="1"/>
</dbReference>
<dbReference type="EMBL" id="FPHV01000117">
    <property type="protein sequence ID" value="SFV81914.1"/>
    <property type="molecule type" value="Genomic_DNA"/>
</dbReference>
<name>A0A1W1DKI1_9ZZZZ</name>
<evidence type="ECO:0000313" key="1">
    <source>
        <dbReference type="EMBL" id="SFV81914.1"/>
    </source>
</evidence>
<dbReference type="GO" id="GO:0043165">
    <property type="term" value="P:Gram-negative-bacterium-type cell outer membrane assembly"/>
    <property type="evidence" value="ECO:0007669"/>
    <property type="project" value="InterPro"/>
</dbReference>
<dbReference type="InterPro" id="IPR007485">
    <property type="entry name" value="LPS_assembly_LptE"/>
</dbReference>
<dbReference type="GO" id="GO:0019867">
    <property type="term" value="C:outer membrane"/>
    <property type="evidence" value="ECO:0007669"/>
    <property type="project" value="InterPro"/>
</dbReference>
<sequence>MSKINLLSIILITSLLSACGFHTPYKNTPLNASITSTDNNAFTLELRKRFNSEATQSLAIQVGDEVQKKQTSSYNSSGKTSSYTLSLSVPVKVFNNNNKLLLSQNLTASTHLSKMSATQADRLQIAESYEQLRNTIIKKLLRRLNRLNEN</sequence>
<protein>
    <recommendedName>
        <fullName evidence="2">LPS-assembly lipoprotein LptE</fullName>
    </recommendedName>
</protein>